<evidence type="ECO:0000313" key="3">
    <source>
        <dbReference type="EMBL" id="MCC8363049.1"/>
    </source>
</evidence>
<feature type="signal peptide" evidence="2">
    <location>
        <begin position="1"/>
        <end position="30"/>
    </location>
</feature>
<dbReference type="CDD" id="cd15482">
    <property type="entry name" value="Sialidase_non-viral"/>
    <property type="match status" value="1"/>
</dbReference>
<reference evidence="3" key="1">
    <citation type="submission" date="2021-10" db="EMBL/GenBank/DDBJ databases">
        <authorList>
            <person name="Lyu M."/>
            <person name="Wang X."/>
            <person name="Meng X."/>
            <person name="Xu K."/>
        </authorList>
    </citation>
    <scope>NUCLEOTIDE SEQUENCE</scope>
    <source>
        <strain evidence="3">A6</strain>
    </source>
</reference>
<feature type="chain" id="PRO_5045129733" description="Exo-alpha-sialidase" evidence="2">
    <location>
        <begin position="31"/>
        <end position="459"/>
    </location>
</feature>
<keyword evidence="4" id="KW-1185">Reference proteome</keyword>
<evidence type="ECO:0008006" key="5">
    <source>
        <dbReference type="Google" id="ProtNLM"/>
    </source>
</evidence>
<evidence type="ECO:0000256" key="2">
    <source>
        <dbReference type="SAM" id="SignalP"/>
    </source>
</evidence>
<keyword evidence="2" id="KW-0732">Signal</keyword>
<gene>
    <name evidence="3" type="ORF">LK996_08170</name>
</gene>
<feature type="region of interest" description="Disordered" evidence="1">
    <location>
        <begin position="41"/>
        <end position="74"/>
    </location>
</feature>
<comment type="caution">
    <text evidence="3">The sequence shown here is derived from an EMBL/GenBank/DDBJ whole genome shotgun (WGS) entry which is preliminary data.</text>
</comment>
<protein>
    <recommendedName>
        <fullName evidence="5">Exo-alpha-sialidase</fullName>
    </recommendedName>
</protein>
<evidence type="ECO:0000313" key="4">
    <source>
        <dbReference type="Proteomes" id="UP001165293"/>
    </source>
</evidence>
<dbReference type="Proteomes" id="UP001165293">
    <property type="component" value="Unassembled WGS sequence"/>
</dbReference>
<sequence>MKKTPTLRSAPVLLAPLPAAMVVATLLALAACSRESATAPAAQGAAAPDDHSGLAREPWGLPTPGGAAQPDLSVGPDGRILISWVSRMGDRNAMQYATYLGNDTWESAPKTIVVGRSLTANWANTPHVVMTDDRALWAHWLQTPANPASPHASDIMLTRSPDNGVHWAPPVAVNDDGTATEHGFVSMWPATQDTIGIAWLDGRKTAGAEHEHGANAVKDEHATHATKGAAKDERAAATMTVRGARFDGDLARSGDAEIDASTCDCCGTDAALTASGPLLVYRDRTEAEIRDISATHLRAGKWDTPRPVHEDGWKMEGCPLNGPSVAAWGKDVSVVWYTAPNDKPMLRLARSTDGGNTFAAPIDVDQGAALQGRVDVAMDGDSTWLVWLREDVKGQTVQLARYTTKGEAKQQTQLAAISGRGRGTGFPKIAVRNGVAFVVWTDIVDGQPRLAGMKVAPHG</sequence>
<proteinExistence type="predicted"/>
<dbReference type="PROSITE" id="PS51257">
    <property type="entry name" value="PROKAR_LIPOPROTEIN"/>
    <property type="match status" value="1"/>
</dbReference>
<dbReference type="EMBL" id="JAJGAK010000001">
    <property type="protein sequence ID" value="MCC8363049.1"/>
    <property type="molecule type" value="Genomic_DNA"/>
</dbReference>
<dbReference type="RefSeq" id="WP_230526606.1">
    <property type="nucleotide sequence ID" value="NZ_JAJGAK010000001.1"/>
</dbReference>
<organism evidence="3 4">
    <name type="scientific">Noviluteimonas lactosilytica</name>
    <dbReference type="NCBI Taxonomy" id="2888523"/>
    <lineage>
        <taxon>Bacteria</taxon>
        <taxon>Pseudomonadati</taxon>
        <taxon>Pseudomonadota</taxon>
        <taxon>Gammaproteobacteria</taxon>
        <taxon>Lysobacterales</taxon>
        <taxon>Lysobacteraceae</taxon>
        <taxon>Noviluteimonas</taxon>
    </lineage>
</organism>
<name>A0ABS8JHJ7_9GAMM</name>
<dbReference type="InterPro" id="IPR036278">
    <property type="entry name" value="Sialidase_sf"/>
</dbReference>
<accession>A0ABS8JHJ7</accession>
<dbReference type="SUPFAM" id="SSF50939">
    <property type="entry name" value="Sialidases"/>
    <property type="match status" value="1"/>
</dbReference>
<evidence type="ECO:0000256" key="1">
    <source>
        <dbReference type="SAM" id="MobiDB-lite"/>
    </source>
</evidence>